<accession>Q8ESV1</accession>
<name>Q8ESV1_OCEIH</name>
<dbReference type="KEGG" id="oih:OB0515"/>
<keyword evidence="1" id="KW-0472">Membrane</keyword>
<feature type="transmembrane region" description="Helical" evidence="1">
    <location>
        <begin position="249"/>
        <end position="270"/>
    </location>
</feature>
<evidence type="ECO:0000256" key="1">
    <source>
        <dbReference type="SAM" id="Phobius"/>
    </source>
</evidence>
<evidence type="ECO:0000313" key="2">
    <source>
        <dbReference type="EMBL" id="BAC12471.1"/>
    </source>
</evidence>
<dbReference type="eggNOG" id="ENOG502Z90D">
    <property type="taxonomic scope" value="Bacteria"/>
</dbReference>
<dbReference type="PhylomeDB" id="Q8ESV1"/>
<dbReference type="EMBL" id="BA000028">
    <property type="protein sequence ID" value="BAC12471.1"/>
    <property type="molecule type" value="Genomic_DNA"/>
</dbReference>
<proteinExistence type="predicted"/>
<keyword evidence="3" id="KW-1185">Reference proteome</keyword>
<gene>
    <name evidence="2" type="ordered locus">OB0515</name>
</gene>
<feature type="transmembrane region" description="Helical" evidence="1">
    <location>
        <begin position="12"/>
        <end position="37"/>
    </location>
</feature>
<keyword evidence="1" id="KW-1133">Transmembrane helix</keyword>
<protein>
    <submittedName>
        <fullName evidence="2">Hypothetical conserved protein</fullName>
    </submittedName>
</protein>
<dbReference type="Proteomes" id="UP000000822">
    <property type="component" value="Chromosome"/>
</dbReference>
<reference evidence="2 3" key="1">
    <citation type="journal article" date="2001" name="FEMS Microbiol. Lett.">
        <title>Oceanobacillus iheyensis gen. nov., sp. nov., a deep-sea extremely halotolerant and alkaliphilic species isolated from a depth of 1050 m on the Iheya Ridge.</title>
        <authorList>
            <person name="Lu J."/>
            <person name="Nogi Y."/>
            <person name="Takami H."/>
        </authorList>
    </citation>
    <scope>NUCLEOTIDE SEQUENCE [LARGE SCALE GENOMIC DNA]</scope>
    <source>
        <strain evidence="3">DSM 14371 / CIP 107618 / JCM 11309 / KCTC 3954 / HTE831</strain>
    </source>
</reference>
<evidence type="ECO:0000313" key="3">
    <source>
        <dbReference type="Proteomes" id="UP000000822"/>
    </source>
</evidence>
<feature type="transmembrane region" description="Helical" evidence="1">
    <location>
        <begin position="211"/>
        <end position="229"/>
    </location>
</feature>
<feature type="transmembrane region" description="Helical" evidence="1">
    <location>
        <begin position="128"/>
        <end position="150"/>
    </location>
</feature>
<sequence length="276" mass="32083">MRNFAKLVNFEFRRFLPIFLALSGVLIVVQIIGVFIVSNSYKNNLEINYISGLMDKSEYISQYGLISMHQITNNIFFLGAIALVVVSLLIYLLFIWYRDWFGKNTFVYRLLMLPTNRMNIFFSKASSILIFIFGFVVLQILMIPMLHFILELLVPIDFRLDLSLTDIILGNQALSLFVPTYYVDFIIYYVIGIISMFVIFTMILMERSFRLLGFGMVIVYGGLIILLLISPDILQVLTNDYFYWMEVQIMRGALLILIGGLSLWLSNYLLNKKIRV</sequence>
<feature type="transmembrane region" description="Helical" evidence="1">
    <location>
        <begin position="185"/>
        <end position="204"/>
    </location>
</feature>
<reference evidence="2 3" key="2">
    <citation type="journal article" date="2002" name="Nucleic Acids Res.">
        <title>Genome sequence of Oceanobacillus iheyensis isolated from the Iheya Ridge and its unexpected adaptive capabilities to extreme environments.</title>
        <authorList>
            <person name="Takami H."/>
            <person name="Takaki Y."/>
            <person name="Uchiyama I."/>
        </authorList>
    </citation>
    <scope>NUCLEOTIDE SEQUENCE [LARGE SCALE GENOMIC DNA]</scope>
    <source>
        <strain evidence="3">DSM 14371 / CIP 107618 / JCM 11309 / KCTC 3954 / HTE831</strain>
    </source>
</reference>
<dbReference type="AlphaFoldDB" id="Q8ESV1"/>
<feature type="transmembrane region" description="Helical" evidence="1">
    <location>
        <begin position="75"/>
        <end position="97"/>
    </location>
</feature>
<dbReference type="OrthoDB" id="1751619at2"/>
<keyword evidence="1" id="KW-0812">Transmembrane</keyword>
<dbReference type="HOGENOM" id="CLU_087307_0_0_9"/>
<organism evidence="2 3">
    <name type="scientific">Oceanobacillus iheyensis (strain DSM 14371 / CIP 107618 / JCM 11309 / KCTC 3954 / HTE831)</name>
    <dbReference type="NCBI Taxonomy" id="221109"/>
    <lineage>
        <taxon>Bacteria</taxon>
        <taxon>Bacillati</taxon>
        <taxon>Bacillota</taxon>
        <taxon>Bacilli</taxon>
        <taxon>Bacillales</taxon>
        <taxon>Bacillaceae</taxon>
        <taxon>Oceanobacillus</taxon>
    </lineage>
</organism>
<dbReference type="STRING" id="221109.gene:10732719"/>